<dbReference type="EMBL" id="CP111014">
    <property type="protein sequence ID" value="WAR00876.1"/>
    <property type="molecule type" value="Genomic_DNA"/>
</dbReference>
<dbReference type="InterPro" id="IPR009060">
    <property type="entry name" value="UBA-like_sf"/>
</dbReference>
<feature type="region of interest" description="Disordered" evidence="1">
    <location>
        <begin position="475"/>
        <end position="525"/>
    </location>
</feature>
<feature type="domain" description="UBA" evidence="2">
    <location>
        <begin position="611"/>
        <end position="656"/>
    </location>
</feature>
<name>A0ABY7DW01_MYAAR</name>
<dbReference type="CDD" id="cd14316">
    <property type="entry name" value="UBA2_UBAP1_like"/>
    <property type="match status" value="1"/>
</dbReference>
<dbReference type="Proteomes" id="UP001164746">
    <property type="component" value="Chromosome 3"/>
</dbReference>
<organism evidence="4 5">
    <name type="scientific">Mya arenaria</name>
    <name type="common">Soft-shell clam</name>
    <dbReference type="NCBI Taxonomy" id="6604"/>
    <lineage>
        <taxon>Eukaryota</taxon>
        <taxon>Metazoa</taxon>
        <taxon>Spiralia</taxon>
        <taxon>Lophotrochozoa</taxon>
        <taxon>Mollusca</taxon>
        <taxon>Bivalvia</taxon>
        <taxon>Autobranchia</taxon>
        <taxon>Heteroconchia</taxon>
        <taxon>Euheterodonta</taxon>
        <taxon>Imparidentia</taxon>
        <taxon>Neoheterodontei</taxon>
        <taxon>Myida</taxon>
        <taxon>Myoidea</taxon>
        <taxon>Myidae</taxon>
        <taxon>Mya</taxon>
    </lineage>
</organism>
<gene>
    <name evidence="4" type="ORF">MAR_025248</name>
</gene>
<evidence type="ECO:0000256" key="1">
    <source>
        <dbReference type="SAM" id="MobiDB-lite"/>
    </source>
</evidence>
<dbReference type="SUPFAM" id="SSF46934">
    <property type="entry name" value="UBA-like"/>
    <property type="match status" value="2"/>
</dbReference>
<dbReference type="InterPro" id="IPR023340">
    <property type="entry name" value="UMA"/>
</dbReference>
<evidence type="ECO:0000313" key="4">
    <source>
        <dbReference type="EMBL" id="WAR00876.1"/>
    </source>
</evidence>
<dbReference type="InterPro" id="IPR015940">
    <property type="entry name" value="UBA"/>
</dbReference>
<dbReference type="CDD" id="cd14270">
    <property type="entry name" value="UBA"/>
    <property type="match status" value="1"/>
</dbReference>
<evidence type="ECO:0000259" key="3">
    <source>
        <dbReference type="PROSITE" id="PS51497"/>
    </source>
</evidence>
<proteinExistence type="predicted"/>
<accession>A0ABY7DW01</accession>
<dbReference type="PANTHER" id="PTHR15960:SF5">
    <property type="entry name" value="LD44032P"/>
    <property type="match status" value="1"/>
</dbReference>
<feature type="domain" description="UBA" evidence="2">
    <location>
        <begin position="545"/>
        <end position="585"/>
    </location>
</feature>
<feature type="compositionally biased region" description="Pro residues" evidence="1">
    <location>
        <begin position="487"/>
        <end position="502"/>
    </location>
</feature>
<feature type="domain" description="UMA" evidence="3">
    <location>
        <begin position="27"/>
        <end position="74"/>
    </location>
</feature>
<feature type="region of interest" description="Disordered" evidence="1">
    <location>
        <begin position="174"/>
        <end position="195"/>
    </location>
</feature>
<dbReference type="InterPro" id="IPR042575">
    <property type="entry name" value="UBAP1_C"/>
</dbReference>
<sequence>MPPNEPLAMAYDGGNIYAGGSFSSNCLDDIPFKLGSKFKPPNKVVVPPDLNLFTPSIPKGLNEEYSFEVEEAVLKWSAEKEKQDQIKRDRTIKRQKLKRDGTRSSQQSDDTEQIYANSSQECEQVLYENMGIPQQPIPKPRPSQQTQNYASVVVPNPLIANISSSILTPTCMSNSGSRASTTEIKGYSNQDSTKADQSDFDITWFEKEDNPFDQLERETINDMEELANVLSESSKVSPTETNNRKDIKDTDNVVIDIGDNEAQNDETETSDTEPPLYENVELRMMDLKITNGTKVEDKDQSEVKNVFDVNRLPPVPPRRDLVGRGVLPPIGSNGYEEFKACTDLYSSKVDACLEGEPSDSIEGRALPNGSGAASALPLYENTKSISPKPPVPKPPRTFKYSRHSPISMSNDDFSENTYDNVKEPSVSISQPLQPNNPFSVQFTNTSSPTDAVNTSSSEAELNFVNHHFGAEGAPMVTSQGGSKARPTVPPRPALSQSPPPRPSSAQAWNRFSPLPPAGSGSEGGVPLHVGLPGLEKTQTQDKYSRLDTEARASVDNLTTMGFSKDRVIRAVDKLGADEKEVVEYLCFVDQLVEKGFNISLAETALLIFNNSINKACTYLELFTQLRELGFNGEKIKEALIKTDNDREKTLDILTASS</sequence>
<feature type="compositionally biased region" description="Polar residues" evidence="1">
    <location>
        <begin position="174"/>
        <end position="192"/>
    </location>
</feature>
<keyword evidence="5" id="KW-1185">Reference proteome</keyword>
<dbReference type="Gene3D" id="1.20.120.1920">
    <property type="entry name" value="UBAP1 SOUBA domain"/>
    <property type="match status" value="1"/>
</dbReference>
<dbReference type="PROSITE" id="PS50030">
    <property type="entry name" value="UBA"/>
    <property type="match status" value="2"/>
</dbReference>
<evidence type="ECO:0000313" key="5">
    <source>
        <dbReference type="Proteomes" id="UP001164746"/>
    </source>
</evidence>
<dbReference type="PROSITE" id="PS51497">
    <property type="entry name" value="UMA"/>
    <property type="match status" value="1"/>
</dbReference>
<feature type="compositionally biased region" description="Basic and acidic residues" evidence="1">
    <location>
        <begin position="79"/>
        <end position="89"/>
    </location>
</feature>
<reference evidence="4" key="1">
    <citation type="submission" date="2022-11" db="EMBL/GenBank/DDBJ databases">
        <title>Centuries of genome instability and evolution in soft-shell clam transmissible cancer (bioRxiv).</title>
        <authorList>
            <person name="Hart S.F.M."/>
            <person name="Yonemitsu M.A."/>
            <person name="Giersch R.M."/>
            <person name="Beal B.F."/>
            <person name="Arriagada G."/>
            <person name="Davis B.W."/>
            <person name="Ostrander E.A."/>
            <person name="Goff S.P."/>
            <person name="Metzger M.J."/>
        </authorList>
    </citation>
    <scope>NUCLEOTIDE SEQUENCE</scope>
    <source>
        <strain evidence="4">MELC-2E11</strain>
        <tissue evidence="4">Siphon/mantle</tissue>
    </source>
</reference>
<dbReference type="SMART" id="SM00165">
    <property type="entry name" value="UBA"/>
    <property type="match status" value="2"/>
</dbReference>
<feature type="region of interest" description="Disordered" evidence="1">
    <location>
        <begin position="79"/>
        <end position="115"/>
    </location>
</feature>
<evidence type="ECO:0000259" key="2">
    <source>
        <dbReference type="PROSITE" id="PS50030"/>
    </source>
</evidence>
<dbReference type="PANTHER" id="PTHR15960">
    <property type="entry name" value="LD44032P"/>
    <property type="match status" value="1"/>
</dbReference>
<protein>
    <submittedName>
        <fullName evidence="4">UBAP1-like protein</fullName>
    </submittedName>
</protein>
<dbReference type="InterPro" id="IPR038870">
    <property type="entry name" value="UBAP1"/>
</dbReference>
<feature type="compositionally biased region" description="Polar residues" evidence="1">
    <location>
        <begin position="103"/>
        <end position="115"/>
    </location>
</feature>